<evidence type="ECO:0000256" key="6">
    <source>
        <dbReference type="ARBA" id="ARBA00023136"/>
    </source>
</evidence>
<protein>
    <recommendedName>
        <fullName evidence="3">Transmembrane protein 19</fullName>
    </recommendedName>
</protein>
<dbReference type="Pfam" id="PF01940">
    <property type="entry name" value="DUF92"/>
    <property type="match status" value="1"/>
</dbReference>
<sequence>MPGKVSTSNSWIPSSKWNTAIPIIIIVVTIPLSMLFWLGNLALSFMKADTNATHIETIAPTRWLAATFIPIVIAIWGLRRKSLTLSGALLGLVVGFVLTISSYGFLSCLMVFFITSSRVTKFRSNIKQKIEEDFKEGGQRNWVQVLCNGGMATQLAVFYILDAGCGEKPIDFVQDYRSSWLALGILGAFSCCNGDTWASEIGTVMGSTQPYLITSFRKVPRGTNGGVSPIGLLVSLGGGLVVGVAYYVSIIYLVDPSWLASSPSQWPVIPICGLSGLVGSIIDSVLGATVQYSGFDESRKVVVSQPGPGVKHISGRKVLDNDSVNLLSSIFTGLITSKLASYVWSQ</sequence>
<name>A0A8D9DN08_9HEMI</name>
<dbReference type="AlphaFoldDB" id="A0A8D9DN08"/>
<feature type="transmembrane region" description="Helical" evidence="7">
    <location>
        <begin position="20"/>
        <end position="43"/>
    </location>
</feature>
<feature type="transmembrane region" description="Helical" evidence="7">
    <location>
        <begin position="230"/>
        <end position="254"/>
    </location>
</feature>
<comment type="similarity">
    <text evidence="2">Belongs to the TMEM19 family.</text>
</comment>
<proteinExistence type="inferred from homology"/>
<dbReference type="EMBL" id="HBUF01369716">
    <property type="protein sequence ID" value="CAG6725518.1"/>
    <property type="molecule type" value="Transcribed_RNA"/>
</dbReference>
<comment type="subcellular location">
    <subcellularLocation>
        <location evidence="1">Membrane</location>
        <topology evidence="1">Multi-pass membrane protein</topology>
    </subcellularLocation>
</comment>
<dbReference type="EMBL" id="HBUF01369717">
    <property type="protein sequence ID" value="CAG6725519.1"/>
    <property type="molecule type" value="Transcribed_RNA"/>
</dbReference>
<evidence type="ECO:0000256" key="3">
    <source>
        <dbReference type="ARBA" id="ARBA00014258"/>
    </source>
</evidence>
<dbReference type="EMBL" id="HBUF01012815">
    <property type="protein sequence ID" value="CAG6608709.1"/>
    <property type="molecule type" value="Transcribed_RNA"/>
</dbReference>
<feature type="transmembrane region" description="Helical" evidence="7">
    <location>
        <begin position="63"/>
        <end position="79"/>
    </location>
</feature>
<keyword evidence="5 7" id="KW-1133">Transmembrane helix</keyword>
<dbReference type="PANTHER" id="PTHR13353">
    <property type="entry name" value="TRANSMEMBRANE PROTEIN 19"/>
    <property type="match status" value="1"/>
</dbReference>
<evidence type="ECO:0000256" key="1">
    <source>
        <dbReference type="ARBA" id="ARBA00004141"/>
    </source>
</evidence>
<feature type="transmembrane region" description="Helical" evidence="7">
    <location>
        <begin position="85"/>
        <end position="114"/>
    </location>
</feature>
<dbReference type="EMBL" id="HBUF01369715">
    <property type="protein sequence ID" value="CAG6725517.1"/>
    <property type="molecule type" value="Transcribed_RNA"/>
</dbReference>
<evidence type="ECO:0000256" key="2">
    <source>
        <dbReference type="ARBA" id="ARBA00009012"/>
    </source>
</evidence>
<dbReference type="PANTHER" id="PTHR13353:SF5">
    <property type="entry name" value="TRANSMEMBRANE PROTEIN 19"/>
    <property type="match status" value="1"/>
</dbReference>
<dbReference type="EMBL" id="HBUF01012814">
    <property type="protein sequence ID" value="CAG6608708.1"/>
    <property type="molecule type" value="Transcribed_RNA"/>
</dbReference>
<accession>A0A8D9DN08</accession>
<evidence type="ECO:0000256" key="7">
    <source>
        <dbReference type="SAM" id="Phobius"/>
    </source>
</evidence>
<evidence type="ECO:0000256" key="4">
    <source>
        <dbReference type="ARBA" id="ARBA00022692"/>
    </source>
</evidence>
<dbReference type="GO" id="GO:0016020">
    <property type="term" value="C:membrane"/>
    <property type="evidence" value="ECO:0007669"/>
    <property type="project" value="UniProtKB-SubCell"/>
</dbReference>
<dbReference type="EMBL" id="HBUF01012813">
    <property type="protein sequence ID" value="CAG6608707.1"/>
    <property type="molecule type" value="Transcribed_RNA"/>
</dbReference>
<feature type="transmembrane region" description="Helical" evidence="7">
    <location>
        <begin position="266"/>
        <end position="290"/>
    </location>
</feature>
<evidence type="ECO:0000256" key="5">
    <source>
        <dbReference type="ARBA" id="ARBA00022989"/>
    </source>
</evidence>
<reference evidence="8" key="1">
    <citation type="submission" date="2021-05" db="EMBL/GenBank/DDBJ databases">
        <authorList>
            <person name="Alioto T."/>
            <person name="Alioto T."/>
            <person name="Gomez Garrido J."/>
        </authorList>
    </citation>
    <scope>NUCLEOTIDE SEQUENCE</scope>
</reference>
<keyword evidence="6 7" id="KW-0472">Membrane</keyword>
<dbReference type="InterPro" id="IPR002794">
    <property type="entry name" value="DUF92_TMEM19"/>
</dbReference>
<evidence type="ECO:0000313" key="8">
    <source>
        <dbReference type="EMBL" id="CAG6725517.1"/>
    </source>
</evidence>
<keyword evidence="4 7" id="KW-0812">Transmembrane</keyword>
<organism evidence="8">
    <name type="scientific">Cacopsylla melanoneura</name>
    <dbReference type="NCBI Taxonomy" id="428564"/>
    <lineage>
        <taxon>Eukaryota</taxon>
        <taxon>Metazoa</taxon>
        <taxon>Ecdysozoa</taxon>
        <taxon>Arthropoda</taxon>
        <taxon>Hexapoda</taxon>
        <taxon>Insecta</taxon>
        <taxon>Pterygota</taxon>
        <taxon>Neoptera</taxon>
        <taxon>Paraneoptera</taxon>
        <taxon>Hemiptera</taxon>
        <taxon>Sternorrhyncha</taxon>
        <taxon>Psylloidea</taxon>
        <taxon>Psyllidae</taxon>
        <taxon>Psyllinae</taxon>
        <taxon>Cacopsylla</taxon>
    </lineage>
</organism>